<dbReference type="Pfam" id="PF02277">
    <property type="entry name" value="DBI_PRT"/>
    <property type="match status" value="1"/>
</dbReference>
<dbReference type="AlphaFoldDB" id="A0A316DKS1"/>
<keyword evidence="7 10" id="KW-0808">Transferase</keyword>
<dbReference type="OrthoDB" id="9781491at2"/>
<evidence type="ECO:0000313" key="11">
    <source>
        <dbReference type="EMBL" id="PWK17303.1"/>
    </source>
</evidence>
<evidence type="ECO:0000256" key="8">
    <source>
        <dbReference type="ARBA" id="ARBA00030686"/>
    </source>
</evidence>
<organism evidence="11 12">
    <name type="scientific">Arcicella aurantiaca</name>
    <dbReference type="NCBI Taxonomy" id="591202"/>
    <lineage>
        <taxon>Bacteria</taxon>
        <taxon>Pseudomonadati</taxon>
        <taxon>Bacteroidota</taxon>
        <taxon>Cytophagia</taxon>
        <taxon>Cytophagales</taxon>
        <taxon>Flectobacillaceae</taxon>
        <taxon>Arcicella</taxon>
    </lineage>
</organism>
<evidence type="ECO:0000256" key="7">
    <source>
        <dbReference type="ARBA" id="ARBA00022679"/>
    </source>
</evidence>
<proteinExistence type="inferred from homology"/>
<dbReference type="FunFam" id="3.40.50.10210:FF:000001">
    <property type="entry name" value="Nicotinate-nucleotide--dimethylbenzimidazole phosphoribosyltransferase"/>
    <property type="match status" value="1"/>
</dbReference>
<comment type="similarity">
    <text evidence="2 10">Belongs to the CobT family.</text>
</comment>
<dbReference type="Gene3D" id="1.10.1610.10">
    <property type="match status" value="1"/>
</dbReference>
<dbReference type="PANTHER" id="PTHR43463">
    <property type="entry name" value="NICOTINATE-NUCLEOTIDE--DIMETHYLBENZIMIDAZOLE PHOSPHORIBOSYLTRANSFERASE"/>
    <property type="match status" value="1"/>
</dbReference>
<dbReference type="RefSeq" id="WP_109745060.1">
    <property type="nucleotide sequence ID" value="NZ_QGGO01000036.1"/>
</dbReference>
<dbReference type="Proteomes" id="UP000245489">
    <property type="component" value="Unassembled WGS sequence"/>
</dbReference>
<evidence type="ECO:0000256" key="2">
    <source>
        <dbReference type="ARBA" id="ARBA00007110"/>
    </source>
</evidence>
<keyword evidence="5 10" id="KW-0169">Cobalamin biosynthesis</keyword>
<dbReference type="GO" id="GO:0008939">
    <property type="term" value="F:nicotinate-nucleotide-dimethylbenzimidazole phosphoribosyltransferase activity"/>
    <property type="evidence" value="ECO:0007669"/>
    <property type="project" value="UniProtKB-UniRule"/>
</dbReference>
<dbReference type="PANTHER" id="PTHR43463:SF1">
    <property type="entry name" value="NICOTINATE-NUCLEOTIDE--DIMETHYLBENZIMIDAZOLE PHOSPHORIBOSYLTRANSFERASE"/>
    <property type="match status" value="1"/>
</dbReference>
<dbReference type="InterPro" id="IPR003200">
    <property type="entry name" value="Nict_dMeBzImd_PRibTrfase"/>
</dbReference>
<evidence type="ECO:0000256" key="3">
    <source>
        <dbReference type="ARBA" id="ARBA00011991"/>
    </source>
</evidence>
<evidence type="ECO:0000256" key="6">
    <source>
        <dbReference type="ARBA" id="ARBA00022676"/>
    </source>
</evidence>
<evidence type="ECO:0000256" key="9">
    <source>
        <dbReference type="ARBA" id="ARBA00047340"/>
    </source>
</evidence>
<dbReference type="GO" id="GO:0009236">
    <property type="term" value="P:cobalamin biosynthetic process"/>
    <property type="evidence" value="ECO:0007669"/>
    <property type="project" value="UniProtKB-UniRule"/>
</dbReference>
<comment type="catalytic activity">
    <reaction evidence="9 10">
        <text>5,6-dimethylbenzimidazole + nicotinate beta-D-ribonucleotide = alpha-ribazole 5'-phosphate + nicotinate + H(+)</text>
        <dbReference type="Rhea" id="RHEA:11196"/>
        <dbReference type="ChEBI" id="CHEBI:15378"/>
        <dbReference type="ChEBI" id="CHEBI:15890"/>
        <dbReference type="ChEBI" id="CHEBI:32544"/>
        <dbReference type="ChEBI" id="CHEBI:57502"/>
        <dbReference type="ChEBI" id="CHEBI:57918"/>
        <dbReference type="EC" id="2.4.2.21"/>
    </reaction>
</comment>
<dbReference type="EC" id="2.4.2.21" evidence="3 10"/>
<keyword evidence="12" id="KW-1185">Reference proteome</keyword>
<keyword evidence="6 10" id="KW-0328">Glycosyltransferase</keyword>
<accession>A0A316DKS1</accession>
<comment type="function">
    <text evidence="10">Catalyzes the synthesis of alpha-ribazole-5'-phosphate from nicotinate mononucleotide (NAMN) and 5,6-dimethylbenzimidazole (DMB).</text>
</comment>
<dbReference type="InterPro" id="IPR036087">
    <property type="entry name" value="Nict_dMeBzImd_PRibTrfase_sf"/>
</dbReference>
<evidence type="ECO:0000313" key="12">
    <source>
        <dbReference type="Proteomes" id="UP000245489"/>
    </source>
</evidence>
<feature type="active site" description="Proton acceptor" evidence="10">
    <location>
        <position position="303"/>
    </location>
</feature>
<comment type="pathway">
    <text evidence="1 10">Nucleoside biosynthesis; alpha-ribazole biosynthesis; alpha-ribazole from 5,6-dimethylbenzimidazole: step 1/2.</text>
</comment>
<name>A0A316DKS1_9BACT</name>
<dbReference type="NCBIfam" id="TIGR03160">
    <property type="entry name" value="cobT_DBIPRT"/>
    <property type="match status" value="1"/>
</dbReference>
<dbReference type="HAMAP" id="MF_00230">
    <property type="entry name" value="CobT"/>
    <property type="match status" value="1"/>
</dbReference>
<dbReference type="CDD" id="cd02439">
    <property type="entry name" value="DMB-PRT_CobT"/>
    <property type="match status" value="1"/>
</dbReference>
<evidence type="ECO:0000256" key="1">
    <source>
        <dbReference type="ARBA" id="ARBA00005049"/>
    </source>
</evidence>
<comment type="caution">
    <text evidence="11">The sequence shown here is derived from an EMBL/GenBank/DDBJ whole genome shotgun (WGS) entry which is preliminary data.</text>
</comment>
<dbReference type="EMBL" id="QGGO01000036">
    <property type="protein sequence ID" value="PWK17303.1"/>
    <property type="molecule type" value="Genomic_DNA"/>
</dbReference>
<sequence length="336" mass="36426">MTSIEKKLQHKIDFKTKPLGALGILEKIAIQVATIQNTLSPSLQKPTIIVFAGDHGVANDGLSAYPQEVTYQMVMNFLAGGAAINVFAKQHNITLKIVDAGVNHDFEPHPNLVDAKIAKGTQSFLREKAMTEAQLEACFQQGKEIVNAVANTGCNVIGFGEMGIANTSSAAMIMSYCCKIPIEKCVGRGTGINDLQLENKIAKLKMASEFHGTITDPIEILRTFGGFEITQIVGAMLTAFEKNMLILVDGFIASSAFLVAFRIKDEIMKNAVFCHQSQEQGHKQMLAFMKADSLLQLNMRLGEGTGCAVAFPIIESSINFLNEMASFESAGISNKE</sequence>
<dbReference type="UniPathway" id="UPA00061">
    <property type="reaction ID" value="UER00516"/>
</dbReference>
<dbReference type="SUPFAM" id="SSF52733">
    <property type="entry name" value="Nicotinate mononucleotide:5,6-dimethylbenzimidazole phosphoribosyltransferase (CobT)"/>
    <property type="match status" value="1"/>
</dbReference>
<evidence type="ECO:0000256" key="4">
    <source>
        <dbReference type="ARBA" id="ARBA00015486"/>
    </source>
</evidence>
<evidence type="ECO:0000256" key="5">
    <source>
        <dbReference type="ARBA" id="ARBA00022573"/>
    </source>
</evidence>
<dbReference type="Gene3D" id="3.40.50.10210">
    <property type="match status" value="1"/>
</dbReference>
<evidence type="ECO:0000256" key="10">
    <source>
        <dbReference type="HAMAP-Rule" id="MF_00230"/>
    </source>
</evidence>
<dbReference type="NCBIfam" id="NF000996">
    <property type="entry name" value="PRK00105.1"/>
    <property type="match status" value="1"/>
</dbReference>
<gene>
    <name evidence="10" type="primary">cobT</name>
    <name evidence="11" type="ORF">LV89_04404</name>
</gene>
<protein>
    <recommendedName>
        <fullName evidence="4 10">Nicotinate-nucleotide--dimethylbenzimidazole phosphoribosyltransferase</fullName>
        <shortName evidence="10">NN:DBI PRT</shortName>
        <ecNumber evidence="3 10">2.4.2.21</ecNumber>
    </recommendedName>
    <alternativeName>
        <fullName evidence="8 10">N(1)-alpha-phosphoribosyltransferase</fullName>
    </alternativeName>
</protein>
<dbReference type="InterPro" id="IPR023195">
    <property type="entry name" value="Nict_dMeBzImd_PRibTrfase_N"/>
</dbReference>
<dbReference type="InterPro" id="IPR017846">
    <property type="entry name" value="Nict_dMeBzImd_PRibTrfase_bact"/>
</dbReference>
<reference evidence="11 12" key="1">
    <citation type="submission" date="2018-05" db="EMBL/GenBank/DDBJ databases">
        <title>Genomic Encyclopedia of Archaeal and Bacterial Type Strains, Phase II (KMG-II): from individual species to whole genera.</title>
        <authorList>
            <person name="Goeker M."/>
        </authorList>
    </citation>
    <scope>NUCLEOTIDE SEQUENCE [LARGE SCALE GENOMIC DNA]</scope>
    <source>
        <strain evidence="11 12">DSM 22214</strain>
    </source>
</reference>